<sequence>MILDDDNILGKTIIKSIGGDVKGSKKEDIVYLVGEKDIMLKKAYYKNLEIIVLDGGTGKYTVIKLENNHGYNPYIQLDNFSGDSNNEILFVSDMGKSDGEINVEIYGFIGDKEIQLFSGKQFYTSSNYEVIYNDCYKVTILNYENNKKYILDISEKNKVYLDELYLNDKLKKQRKGKVSPINNIYTLKSNGNKAEILIIQNIIGLNDEDKLGVMLTRLKYTGGESFKNINTFVAEKGVPIEPNIEYRHIKEEIEINNLSIDFTSVDFFESERNRNYKIERCLEKEYNLIPGVDKFSYYYNKIDLNDDNRSEVIIYLEGPEFCEKNGGSVIVLSDFNEEYRVISKIKNVQTPIIISNESTNGYKNIIVKTKEKNKISFRILKFNGNSYPANPTDGYRFKKGSKIKGISLISDDLFYTTGIEYR</sequence>
<dbReference type="Proteomes" id="UP001055437">
    <property type="component" value="Chromosome"/>
</dbReference>
<dbReference type="EMBL" id="CP023671">
    <property type="protein sequence ID" value="AYE33044.1"/>
    <property type="molecule type" value="Genomic_DNA"/>
</dbReference>
<name>A0A9N7JI80_CLOSE</name>
<dbReference type="KEGG" id="csep:CP523_00550"/>
<dbReference type="AlphaFoldDB" id="A0A9N7JI80"/>
<evidence type="ECO:0000313" key="4">
    <source>
        <dbReference type="Proteomes" id="UP001055437"/>
    </source>
</evidence>
<evidence type="ECO:0000313" key="3">
    <source>
        <dbReference type="Proteomes" id="UP000280586"/>
    </source>
</evidence>
<dbReference type="GeneID" id="303559163"/>
<gene>
    <name evidence="1" type="ORF">CP523_00550</name>
    <name evidence="2" type="ORF">NH397_08840</name>
</gene>
<dbReference type="Proteomes" id="UP000280586">
    <property type="component" value="Chromosome"/>
</dbReference>
<keyword evidence="4" id="KW-1185">Reference proteome</keyword>
<dbReference type="RefSeq" id="WP_083089474.1">
    <property type="nucleotide sequence ID" value="NZ_CABMIZ010000015.1"/>
</dbReference>
<proteinExistence type="predicted"/>
<protein>
    <recommendedName>
        <fullName evidence="5">VCBS repeat-containing protein</fullName>
    </recommendedName>
</protein>
<evidence type="ECO:0000313" key="1">
    <source>
        <dbReference type="EMBL" id="AYE33044.1"/>
    </source>
</evidence>
<accession>A0A9N7JI80</accession>
<organism evidence="1 3">
    <name type="scientific">Clostridium septicum</name>
    <dbReference type="NCBI Taxonomy" id="1504"/>
    <lineage>
        <taxon>Bacteria</taxon>
        <taxon>Bacillati</taxon>
        <taxon>Bacillota</taxon>
        <taxon>Clostridia</taxon>
        <taxon>Eubacteriales</taxon>
        <taxon>Clostridiaceae</taxon>
        <taxon>Clostridium</taxon>
    </lineage>
</organism>
<dbReference type="OrthoDB" id="1653343at2"/>
<evidence type="ECO:0000313" key="2">
    <source>
        <dbReference type="EMBL" id="USR99610.1"/>
    </source>
</evidence>
<reference evidence="2" key="2">
    <citation type="submission" date="2022-06" db="EMBL/GenBank/DDBJ databases">
        <authorList>
            <person name="Holder M.E."/>
            <person name="Ajami N.J."/>
            <person name="Petrosino J.F."/>
        </authorList>
    </citation>
    <scope>NUCLEOTIDE SEQUENCE</scope>
    <source>
        <strain evidence="2">RMA 8861</strain>
    </source>
</reference>
<evidence type="ECO:0008006" key="5">
    <source>
        <dbReference type="Google" id="ProtNLM"/>
    </source>
</evidence>
<reference evidence="1 3" key="1">
    <citation type="submission" date="2017-09" db="EMBL/GenBank/DDBJ databases">
        <authorList>
            <person name="Thomas P."/>
            <person name="Seyboldt C."/>
        </authorList>
    </citation>
    <scope>NUCLEOTIDE SEQUENCE [LARGE SCALE GENOMIC DNA]</scope>
    <source>
        <strain evidence="1 3">DSM 7534</strain>
    </source>
</reference>
<dbReference type="EMBL" id="CP099799">
    <property type="protein sequence ID" value="USR99610.1"/>
    <property type="molecule type" value="Genomic_DNA"/>
</dbReference>